<dbReference type="PROSITE" id="PS00211">
    <property type="entry name" value="ABC_TRANSPORTER_1"/>
    <property type="match status" value="1"/>
</dbReference>
<evidence type="ECO:0000256" key="2">
    <source>
        <dbReference type="ARBA" id="ARBA00022448"/>
    </source>
</evidence>
<keyword evidence="4" id="KW-1003">Cell membrane</keyword>
<evidence type="ECO:0000256" key="4">
    <source>
        <dbReference type="ARBA" id="ARBA00022475"/>
    </source>
</evidence>
<name>A0A238D841_THIDL</name>
<dbReference type="GO" id="GO:0016887">
    <property type="term" value="F:ATP hydrolysis activity"/>
    <property type="evidence" value="ECO:0007669"/>
    <property type="project" value="InterPro"/>
</dbReference>
<reference evidence="8 9" key="1">
    <citation type="submission" date="2016-06" db="EMBL/GenBank/DDBJ databases">
        <authorList>
            <person name="Kjaerup R.B."/>
            <person name="Dalgaard T.S."/>
            <person name="Juul-Madsen H.R."/>
        </authorList>
    </citation>
    <scope>NUCLEOTIDE SEQUENCE [LARGE SCALE GENOMIC DNA]</scope>
    <source>
        <strain evidence="8 9">DSM 16361</strain>
    </source>
</reference>
<evidence type="ECO:0000313" key="8">
    <source>
        <dbReference type="EMBL" id="SBP89340.1"/>
    </source>
</evidence>
<evidence type="ECO:0000256" key="5">
    <source>
        <dbReference type="ARBA" id="ARBA00022741"/>
    </source>
</evidence>
<dbReference type="InterPro" id="IPR050763">
    <property type="entry name" value="ABC_transporter_ATP-binding"/>
</dbReference>
<dbReference type="InterPro" id="IPR003439">
    <property type="entry name" value="ABC_transporter-like_ATP-bd"/>
</dbReference>
<feature type="domain" description="ABC transporter" evidence="7">
    <location>
        <begin position="4"/>
        <end position="231"/>
    </location>
</feature>
<sequence length="299" mass="32188">MSAVRLADIDKTLGARRVLDGLNLTIEQGEIYGLLGPNGSGKSTAINILCNLLDPDRGTVEIDGRPASAAARTALGICPQDIALYRDLYPAENLRFFAEIYGLAPGHASRRIAELVGLFGLETFARTPVAALSGGWQRRVNIAVALVHAPTLLVLDEPTAAVDVKARQELWLIIEALKKQGMTILLTTHHLEEAERLCSRVGILKDGRLAREGTIAEILALVPAQAIALVDGPDPEKVRARARELGWALRDYAGRMACLLPQQASLEETALALRGVGATSINLQRVSLEHAYLEVMQGA</sequence>
<dbReference type="InterPro" id="IPR017871">
    <property type="entry name" value="ABC_transporter-like_CS"/>
</dbReference>
<dbReference type="RefSeq" id="WP_094161432.1">
    <property type="nucleotide sequence ID" value="NZ_LT592171.1"/>
</dbReference>
<dbReference type="Proteomes" id="UP000214566">
    <property type="component" value="Unassembled WGS sequence"/>
</dbReference>
<keyword evidence="6 8" id="KW-0067">ATP-binding</keyword>
<comment type="similarity">
    <text evidence="1">Belongs to the ABC transporter superfamily.</text>
</comment>
<dbReference type="SMART" id="SM00382">
    <property type="entry name" value="AAA"/>
    <property type="match status" value="1"/>
</dbReference>
<keyword evidence="2" id="KW-0813">Transport</keyword>
<accession>A0A238D841</accession>
<dbReference type="EMBL" id="FLMQ01000056">
    <property type="protein sequence ID" value="SBP89340.1"/>
    <property type="molecule type" value="Genomic_DNA"/>
</dbReference>
<evidence type="ECO:0000313" key="9">
    <source>
        <dbReference type="Proteomes" id="UP000214566"/>
    </source>
</evidence>
<dbReference type="OrthoDB" id="9804819at2"/>
<dbReference type="AlphaFoldDB" id="A0A238D841"/>
<evidence type="ECO:0000256" key="6">
    <source>
        <dbReference type="ARBA" id="ARBA00022840"/>
    </source>
</evidence>
<organism evidence="8 9">
    <name type="scientific">Thiomonas delicata</name>
    <name type="common">Thiomonas cuprina</name>
    <dbReference type="NCBI Taxonomy" id="364030"/>
    <lineage>
        <taxon>Bacteria</taxon>
        <taxon>Pseudomonadati</taxon>
        <taxon>Pseudomonadota</taxon>
        <taxon>Betaproteobacteria</taxon>
        <taxon>Burkholderiales</taxon>
        <taxon>Thiomonas</taxon>
    </lineage>
</organism>
<keyword evidence="5" id="KW-0547">Nucleotide-binding</keyword>
<evidence type="ECO:0000256" key="3">
    <source>
        <dbReference type="ARBA" id="ARBA00022458"/>
    </source>
</evidence>
<dbReference type="Gene3D" id="3.40.50.300">
    <property type="entry name" value="P-loop containing nucleotide triphosphate hydrolases"/>
    <property type="match status" value="1"/>
</dbReference>
<keyword evidence="3" id="KW-0536">Nodulation</keyword>
<dbReference type="PANTHER" id="PTHR42711:SF5">
    <property type="entry name" value="ABC TRANSPORTER ATP-BINDING PROTEIN NATA"/>
    <property type="match status" value="1"/>
</dbReference>
<keyword evidence="4" id="KW-0472">Membrane</keyword>
<keyword evidence="9" id="KW-1185">Reference proteome</keyword>
<dbReference type="PANTHER" id="PTHR42711">
    <property type="entry name" value="ABC TRANSPORTER ATP-BINDING PROTEIN"/>
    <property type="match status" value="1"/>
</dbReference>
<evidence type="ECO:0000259" key="7">
    <source>
        <dbReference type="PROSITE" id="PS50893"/>
    </source>
</evidence>
<dbReference type="InterPro" id="IPR003593">
    <property type="entry name" value="AAA+_ATPase"/>
</dbReference>
<proteinExistence type="inferred from homology"/>
<evidence type="ECO:0000256" key="1">
    <source>
        <dbReference type="ARBA" id="ARBA00005417"/>
    </source>
</evidence>
<dbReference type="Pfam" id="PF00005">
    <property type="entry name" value="ABC_tran"/>
    <property type="match status" value="1"/>
</dbReference>
<dbReference type="GO" id="GO:0005524">
    <property type="term" value="F:ATP binding"/>
    <property type="evidence" value="ECO:0007669"/>
    <property type="project" value="UniProtKB-KW"/>
</dbReference>
<dbReference type="CDD" id="cd03230">
    <property type="entry name" value="ABC_DR_subfamily_A"/>
    <property type="match status" value="1"/>
</dbReference>
<dbReference type="InterPro" id="IPR027417">
    <property type="entry name" value="P-loop_NTPase"/>
</dbReference>
<gene>
    <name evidence="8" type="ORF">THIARS_70960</name>
</gene>
<dbReference type="PROSITE" id="PS50893">
    <property type="entry name" value="ABC_TRANSPORTER_2"/>
    <property type="match status" value="1"/>
</dbReference>
<dbReference type="SUPFAM" id="SSF52540">
    <property type="entry name" value="P-loop containing nucleoside triphosphate hydrolases"/>
    <property type="match status" value="1"/>
</dbReference>
<protein>
    <submittedName>
        <fullName evidence="8">Heme ABC exporter, ATP-binding protein CcmA</fullName>
    </submittedName>
</protein>